<keyword evidence="1" id="KW-0812">Transmembrane</keyword>
<feature type="transmembrane region" description="Helical" evidence="1">
    <location>
        <begin position="129"/>
        <end position="149"/>
    </location>
</feature>
<reference evidence="3" key="1">
    <citation type="submission" date="2015-02" db="EMBL/GenBank/DDBJ databases">
        <title>Genome sequencing for Strongylocentrotus purpuratus.</title>
        <authorList>
            <person name="Murali S."/>
            <person name="Liu Y."/>
            <person name="Vee V."/>
            <person name="English A."/>
            <person name="Wang M."/>
            <person name="Skinner E."/>
            <person name="Han Y."/>
            <person name="Muzny D.M."/>
            <person name="Worley K.C."/>
            <person name="Gibbs R.A."/>
        </authorList>
    </citation>
    <scope>NUCLEOTIDE SEQUENCE</scope>
</reference>
<feature type="transmembrane region" description="Helical" evidence="1">
    <location>
        <begin position="182"/>
        <end position="202"/>
    </location>
</feature>
<keyword evidence="3" id="KW-1185">Reference proteome</keyword>
<feature type="transmembrane region" description="Helical" evidence="1">
    <location>
        <begin position="58"/>
        <end position="77"/>
    </location>
</feature>
<name>A0A7M7N484_STRPU</name>
<feature type="transmembrane region" description="Helical" evidence="1">
    <location>
        <begin position="34"/>
        <end position="51"/>
    </location>
</feature>
<dbReference type="AlphaFoldDB" id="A0A7M7N484"/>
<reference evidence="2" key="2">
    <citation type="submission" date="2021-01" db="UniProtKB">
        <authorList>
            <consortium name="EnsemblMetazoa"/>
        </authorList>
    </citation>
    <scope>IDENTIFICATION</scope>
</reference>
<feature type="transmembrane region" description="Helical" evidence="1">
    <location>
        <begin position="222"/>
        <end position="243"/>
    </location>
</feature>
<organism evidence="2 3">
    <name type="scientific">Strongylocentrotus purpuratus</name>
    <name type="common">Purple sea urchin</name>
    <dbReference type="NCBI Taxonomy" id="7668"/>
    <lineage>
        <taxon>Eukaryota</taxon>
        <taxon>Metazoa</taxon>
        <taxon>Echinodermata</taxon>
        <taxon>Eleutherozoa</taxon>
        <taxon>Echinozoa</taxon>
        <taxon>Echinoidea</taxon>
        <taxon>Euechinoidea</taxon>
        <taxon>Echinacea</taxon>
        <taxon>Camarodonta</taxon>
        <taxon>Echinidea</taxon>
        <taxon>Strongylocentrotidae</taxon>
        <taxon>Strongylocentrotus</taxon>
    </lineage>
</organism>
<proteinExistence type="predicted"/>
<feature type="transmembrane region" description="Helical" evidence="1">
    <location>
        <begin position="7"/>
        <end position="28"/>
    </location>
</feature>
<evidence type="ECO:0000313" key="2">
    <source>
        <dbReference type="EnsemblMetazoa" id="XP_030831010"/>
    </source>
</evidence>
<evidence type="ECO:0000256" key="1">
    <source>
        <dbReference type="SAM" id="Phobius"/>
    </source>
</evidence>
<feature type="transmembrane region" description="Helical" evidence="1">
    <location>
        <begin position="89"/>
        <end position="108"/>
    </location>
</feature>
<dbReference type="GeneID" id="764170"/>
<feature type="transmembrane region" description="Helical" evidence="1">
    <location>
        <begin position="155"/>
        <end position="175"/>
    </location>
</feature>
<sequence length="396" mass="44091">MCLPCGCGNIVSFLPLLWIVAMPVVGSFCGPDTALRYSLLMMLYAILGSFVNRFVKILLPVFTIAFFVVIICLPISIVPYPLVWLYGQLVWIVEPLVLFVEAIGVIQITMRLSKEVSDHVDDNGPLAKGLIIGTTAIAYTASFIFAIIICRTGSWPIIYMLMVIILVSLVHLALTVRADQGIISNCSVVSMCMLGALCAGVYESNLIHNPIPEPKEWSDESFNYLSLFQLVVSTATSSMTLVTKATRFLYKLVNPVLISLILVRTVSIQQVMGLILSRFYQFMLDDEDNEMEDESYLEDVVEEPTCLPGVPACLEPSALPTKLSLIFVYTQLVIRTMALSGGHRPYRSLVPAGLQEVMLSGVWHQVGLFRMMQICILGLVYPYRLHRESVEDDEGW</sequence>
<evidence type="ECO:0000313" key="3">
    <source>
        <dbReference type="Proteomes" id="UP000007110"/>
    </source>
</evidence>
<dbReference type="Proteomes" id="UP000007110">
    <property type="component" value="Unassembled WGS sequence"/>
</dbReference>
<feature type="transmembrane region" description="Helical" evidence="1">
    <location>
        <begin position="255"/>
        <end position="276"/>
    </location>
</feature>
<dbReference type="EnsemblMetazoa" id="XM_030975150">
    <property type="protein sequence ID" value="XP_030831010"/>
    <property type="gene ID" value="LOC764170"/>
</dbReference>
<protein>
    <submittedName>
        <fullName evidence="2">Uncharacterized protein</fullName>
    </submittedName>
</protein>
<keyword evidence="1" id="KW-1133">Transmembrane helix</keyword>
<dbReference type="KEGG" id="spu:764170"/>
<dbReference type="OrthoDB" id="10040867at2759"/>
<dbReference type="OMA" id="VHNMMWM"/>
<dbReference type="InParanoid" id="A0A7M7N484"/>
<dbReference type="RefSeq" id="XP_030831010.1">
    <property type="nucleotide sequence ID" value="XM_030975150.1"/>
</dbReference>
<keyword evidence="1" id="KW-0472">Membrane</keyword>
<accession>A0A7M7N484</accession>